<sequence length="97" mass="11338">MSKIVKLVSITTIASAGLAYFYKDNGYYFNKSEYKSMSQSISNIIDRKTNELPTKSMGNTTMLPYNEEYQVRYPTETVKDIWNKSVRQGVHWLYTIF</sequence>
<keyword evidence="6 12" id="KW-0999">Mitochondrion inner membrane</keyword>
<protein>
    <recommendedName>
        <fullName evidence="4 12">MICOS complex subunit MIC12</fullName>
    </recommendedName>
    <alternativeName>
        <fullName evidence="11 12">Altered inheritance of mitochondria protein 5, mitochondrial</fullName>
    </alternativeName>
    <alternativeName>
        <fullName evidence="10 12">Found in mitochondrial proteome protein 51</fullName>
    </alternativeName>
</protein>
<comment type="similarity">
    <text evidence="3 12">Belongs to the MICOS complex subunit Mic12 family.</text>
</comment>
<dbReference type="GO" id="GO:0061617">
    <property type="term" value="C:MICOS complex"/>
    <property type="evidence" value="ECO:0007669"/>
    <property type="project" value="UniProtKB-UniRule"/>
</dbReference>
<keyword evidence="8 12" id="KW-0496">Mitochondrion</keyword>
<keyword evidence="5" id="KW-0812">Transmembrane</keyword>
<evidence type="ECO:0000313" key="13">
    <source>
        <dbReference type="EMBL" id="SSD61478.1"/>
    </source>
</evidence>
<comment type="subcellular location">
    <subcellularLocation>
        <location evidence="2 12">Mitochondrion inner membrane</location>
        <topology evidence="2 12">Single-pass membrane protein</topology>
    </subcellularLocation>
</comment>
<evidence type="ECO:0000256" key="5">
    <source>
        <dbReference type="ARBA" id="ARBA00022692"/>
    </source>
</evidence>
<evidence type="ECO:0000256" key="6">
    <source>
        <dbReference type="ARBA" id="ARBA00022792"/>
    </source>
</evidence>
<evidence type="ECO:0000256" key="9">
    <source>
        <dbReference type="ARBA" id="ARBA00023136"/>
    </source>
</evidence>
<evidence type="ECO:0000256" key="7">
    <source>
        <dbReference type="ARBA" id="ARBA00022989"/>
    </source>
</evidence>
<keyword evidence="14" id="KW-1185">Reference proteome</keyword>
<evidence type="ECO:0000256" key="3">
    <source>
        <dbReference type="ARBA" id="ARBA00009188"/>
    </source>
</evidence>
<dbReference type="OrthoDB" id="4037694at2759"/>
<evidence type="ECO:0000256" key="4">
    <source>
        <dbReference type="ARBA" id="ARBA00018170"/>
    </source>
</evidence>
<dbReference type="GO" id="GO:0044284">
    <property type="term" value="C:mitochondrial crista junction"/>
    <property type="evidence" value="ECO:0007669"/>
    <property type="project" value="InterPro"/>
</dbReference>
<keyword evidence="9" id="KW-0472">Membrane</keyword>
<keyword evidence="7" id="KW-1133">Transmembrane helix</keyword>
<dbReference type="EMBL" id="UFAJ01000721">
    <property type="protein sequence ID" value="SSD61478.1"/>
    <property type="molecule type" value="Genomic_DNA"/>
</dbReference>
<comment type="function">
    <text evidence="1 12">Component of the MICOS complex, a large protein complex of the mitochondrial inner membrane that plays crucial roles in the maintenance of crista junctions, inner membrane architecture, and formation of contact sites to the outer membrane.</text>
</comment>
<name>A0A376B9W2_9ASCO</name>
<reference evidence="14" key="1">
    <citation type="submission" date="2018-06" db="EMBL/GenBank/DDBJ databases">
        <authorList>
            <person name="Guldener U."/>
        </authorList>
    </citation>
    <scope>NUCLEOTIDE SEQUENCE [LARGE SCALE GENOMIC DNA]</scope>
    <source>
        <strain evidence="14">UTAD17</strain>
    </source>
</reference>
<evidence type="ECO:0000256" key="8">
    <source>
        <dbReference type="ARBA" id="ARBA00023128"/>
    </source>
</evidence>
<evidence type="ECO:0000256" key="11">
    <source>
        <dbReference type="ARBA" id="ARBA00032985"/>
    </source>
</evidence>
<evidence type="ECO:0000256" key="2">
    <source>
        <dbReference type="ARBA" id="ARBA00004434"/>
    </source>
</evidence>
<accession>A0A376B9W2</accession>
<comment type="subunit">
    <text evidence="12">Component of the mitochondrial contact site and cristae organizing system (MICOS) complex.</text>
</comment>
<proteinExistence type="inferred from homology"/>
<evidence type="ECO:0000256" key="1">
    <source>
        <dbReference type="ARBA" id="ARBA00002689"/>
    </source>
</evidence>
<gene>
    <name evidence="13" type="ORF">SCODWIG_03239</name>
</gene>
<evidence type="ECO:0000256" key="10">
    <source>
        <dbReference type="ARBA" id="ARBA00032159"/>
    </source>
</evidence>
<dbReference type="Pfam" id="PF17050">
    <property type="entry name" value="AIM5"/>
    <property type="match status" value="1"/>
</dbReference>
<evidence type="ECO:0000256" key="12">
    <source>
        <dbReference type="RuleBase" id="RU363010"/>
    </source>
</evidence>
<dbReference type="Proteomes" id="UP000262825">
    <property type="component" value="Unassembled WGS sequence"/>
</dbReference>
<organism evidence="13 14">
    <name type="scientific">Saccharomycodes ludwigii</name>
    <dbReference type="NCBI Taxonomy" id="36035"/>
    <lineage>
        <taxon>Eukaryota</taxon>
        <taxon>Fungi</taxon>
        <taxon>Dikarya</taxon>
        <taxon>Ascomycota</taxon>
        <taxon>Saccharomycotina</taxon>
        <taxon>Saccharomycetes</taxon>
        <taxon>Saccharomycodales</taxon>
        <taxon>Saccharomycodaceae</taxon>
        <taxon>Saccharomycodes</taxon>
    </lineage>
</organism>
<evidence type="ECO:0000313" key="14">
    <source>
        <dbReference type="Proteomes" id="UP000262825"/>
    </source>
</evidence>
<dbReference type="GO" id="GO:0042407">
    <property type="term" value="P:cristae formation"/>
    <property type="evidence" value="ECO:0007669"/>
    <property type="project" value="InterPro"/>
</dbReference>
<dbReference type="AlphaFoldDB" id="A0A376B9W2"/>
<dbReference type="InterPro" id="IPR031463">
    <property type="entry name" value="Mic12"/>
</dbReference>
<dbReference type="VEuPathDB" id="FungiDB:SCODWIG_03239"/>